<dbReference type="Gramene" id="OGLUM09G16390.1">
    <property type="protein sequence ID" value="OGLUM09G16390.1"/>
    <property type="gene ID" value="OGLUM09G16390"/>
</dbReference>
<evidence type="ECO:0000313" key="2">
    <source>
        <dbReference type="EnsemblPlants" id="OGLUM09G16390.1"/>
    </source>
</evidence>
<feature type="compositionally biased region" description="Gly residues" evidence="1">
    <location>
        <begin position="274"/>
        <end position="285"/>
    </location>
</feature>
<evidence type="ECO:0000256" key="1">
    <source>
        <dbReference type="SAM" id="MobiDB-lite"/>
    </source>
</evidence>
<dbReference type="AlphaFoldDB" id="A0A0E0B524"/>
<dbReference type="Proteomes" id="UP000026961">
    <property type="component" value="Chromosome 9"/>
</dbReference>
<keyword evidence="3" id="KW-1185">Reference proteome</keyword>
<feature type="region of interest" description="Disordered" evidence="1">
    <location>
        <begin position="213"/>
        <end position="285"/>
    </location>
</feature>
<protein>
    <submittedName>
        <fullName evidence="2">Uncharacterized protein</fullName>
    </submittedName>
</protein>
<proteinExistence type="predicted"/>
<accession>A0A0E0B524</accession>
<name>A0A0E0B524_9ORYZ</name>
<organism evidence="2">
    <name type="scientific">Oryza glumipatula</name>
    <dbReference type="NCBI Taxonomy" id="40148"/>
    <lineage>
        <taxon>Eukaryota</taxon>
        <taxon>Viridiplantae</taxon>
        <taxon>Streptophyta</taxon>
        <taxon>Embryophyta</taxon>
        <taxon>Tracheophyta</taxon>
        <taxon>Spermatophyta</taxon>
        <taxon>Magnoliopsida</taxon>
        <taxon>Liliopsida</taxon>
        <taxon>Poales</taxon>
        <taxon>Poaceae</taxon>
        <taxon>BOP clade</taxon>
        <taxon>Oryzoideae</taxon>
        <taxon>Oryzeae</taxon>
        <taxon>Oryzinae</taxon>
        <taxon>Oryza</taxon>
    </lineage>
</organism>
<feature type="compositionally biased region" description="Basic and acidic residues" evidence="1">
    <location>
        <begin position="245"/>
        <end position="267"/>
    </location>
</feature>
<reference evidence="2" key="2">
    <citation type="submission" date="2018-05" db="EMBL/GenBank/DDBJ databases">
        <title>OgluRS3 (Oryza glumaepatula Reference Sequence Version 3).</title>
        <authorList>
            <person name="Zhang J."/>
            <person name="Kudrna D."/>
            <person name="Lee S."/>
            <person name="Talag J."/>
            <person name="Welchert J."/>
            <person name="Wing R.A."/>
        </authorList>
    </citation>
    <scope>NUCLEOTIDE SEQUENCE [LARGE SCALE GENOMIC DNA]</scope>
</reference>
<feature type="region of interest" description="Disordered" evidence="1">
    <location>
        <begin position="141"/>
        <end position="160"/>
    </location>
</feature>
<evidence type="ECO:0000313" key="3">
    <source>
        <dbReference type="Proteomes" id="UP000026961"/>
    </source>
</evidence>
<sequence length="325" mass="35316">MVAISGVASASQFLPKMKTISYLNKTKLNYTRVRSQDLQITFACHLSDQSLVCCTAARAGGHYYYVLRAIPMSSSVCKGIQKVEQITQESNKEQLSMQKNAKQMNRMCINRCPFQDGRTTEDGRKKALCIYPKNSESIEVAGCSPPPPPPAAPPPPPRDGGTYILPTCPTTTTSPPPLLLPLRLLQAPPHLANHSNLLLLLNCHHLKQQAANPTEISPPKHLLQHRQRSRDHEQEAAAAAGDAEAGWRSKRGEEEEMNWRGEEKRECTLSGDANGSGSGSGGSPGGWWWARGRSFFAAVCGGGARVAVSVGVEAGWRVESPPAQR</sequence>
<reference evidence="2" key="1">
    <citation type="submission" date="2015-04" db="UniProtKB">
        <authorList>
            <consortium name="EnsemblPlants"/>
        </authorList>
    </citation>
    <scope>IDENTIFICATION</scope>
</reference>
<dbReference type="EnsemblPlants" id="OGLUM09G16390.1">
    <property type="protein sequence ID" value="OGLUM09G16390.1"/>
    <property type="gene ID" value="OGLUM09G16390"/>
</dbReference>
<feature type="compositionally biased region" description="Pro residues" evidence="1">
    <location>
        <begin position="144"/>
        <end position="158"/>
    </location>
</feature>
<dbReference type="HOGENOM" id="CLU_856280_0_0_1"/>